<comment type="caution">
    <text evidence="2">The sequence shown here is derived from an EMBL/GenBank/DDBJ whole genome shotgun (WGS) entry which is preliminary data.</text>
</comment>
<protein>
    <submittedName>
        <fullName evidence="2">Uncharacterized protein</fullName>
    </submittedName>
</protein>
<keyword evidence="1" id="KW-1133">Transmembrane helix</keyword>
<dbReference type="AlphaFoldDB" id="A0A1Y1QL76"/>
<organism evidence="2 3">
    <name type="scientific">Thiothrix lacustris</name>
    <dbReference type="NCBI Taxonomy" id="525917"/>
    <lineage>
        <taxon>Bacteria</taxon>
        <taxon>Pseudomonadati</taxon>
        <taxon>Pseudomonadota</taxon>
        <taxon>Gammaproteobacteria</taxon>
        <taxon>Thiotrichales</taxon>
        <taxon>Thiotrichaceae</taxon>
        <taxon>Thiothrix</taxon>
    </lineage>
</organism>
<evidence type="ECO:0000256" key="1">
    <source>
        <dbReference type="SAM" id="Phobius"/>
    </source>
</evidence>
<name>A0A1Y1QL76_9GAMM</name>
<evidence type="ECO:0000313" key="3">
    <source>
        <dbReference type="Proteomes" id="UP000192491"/>
    </source>
</evidence>
<dbReference type="Proteomes" id="UP000192491">
    <property type="component" value="Unassembled WGS sequence"/>
</dbReference>
<gene>
    <name evidence="2" type="ORF">BWK73_25620</name>
</gene>
<evidence type="ECO:0000313" key="2">
    <source>
        <dbReference type="EMBL" id="OQX08383.1"/>
    </source>
</evidence>
<dbReference type="EMBL" id="MTEJ01000176">
    <property type="protein sequence ID" value="OQX08383.1"/>
    <property type="molecule type" value="Genomic_DNA"/>
</dbReference>
<keyword evidence="1" id="KW-0472">Membrane</keyword>
<proteinExistence type="predicted"/>
<sequence>MNNAIEQLLAPLEALSQKPKVRLLTWVVLLGNFIGESLYTIVDKMQVSAEFSNNVITALFACFIIPIIIYSFNACKP</sequence>
<feature type="transmembrane region" description="Helical" evidence="1">
    <location>
        <begin position="21"/>
        <end position="42"/>
    </location>
</feature>
<feature type="transmembrane region" description="Helical" evidence="1">
    <location>
        <begin position="54"/>
        <end position="72"/>
    </location>
</feature>
<accession>A0A1Y1QL76</accession>
<keyword evidence="1" id="KW-0812">Transmembrane</keyword>
<reference evidence="2 3" key="1">
    <citation type="submission" date="2017-01" db="EMBL/GenBank/DDBJ databases">
        <title>Novel large sulfur bacteria in the metagenomes of groundwater-fed chemosynthetic microbial mats in the Lake Huron basin.</title>
        <authorList>
            <person name="Sharrar A.M."/>
            <person name="Flood B.E."/>
            <person name="Bailey J.V."/>
            <person name="Jones D.S."/>
            <person name="Biddanda B."/>
            <person name="Ruberg S.A."/>
            <person name="Marcus D.N."/>
            <person name="Dick G.J."/>
        </authorList>
    </citation>
    <scope>NUCLEOTIDE SEQUENCE [LARGE SCALE GENOMIC DNA]</scope>
    <source>
        <strain evidence="2">A8</strain>
    </source>
</reference>